<dbReference type="AlphaFoldDB" id="A0A2U2PF64"/>
<dbReference type="InterPro" id="IPR050281">
    <property type="entry name" value="Flavin_monoamine_oxidase"/>
</dbReference>
<dbReference type="InterPro" id="IPR002937">
    <property type="entry name" value="Amino_oxidase"/>
</dbReference>
<evidence type="ECO:0000313" key="12">
    <source>
        <dbReference type="Proteomes" id="UP000245647"/>
    </source>
</evidence>
<protein>
    <recommendedName>
        <fullName evidence="5">Tryptophan 2-monooxygenase</fullName>
        <ecNumber evidence="4">1.13.12.3</ecNumber>
    </recommendedName>
</protein>
<evidence type="ECO:0000256" key="7">
    <source>
        <dbReference type="ARBA" id="ARBA00023070"/>
    </source>
</evidence>
<dbReference type="Pfam" id="PF01593">
    <property type="entry name" value="Amino_oxidase"/>
    <property type="match status" value="1"/>
</dbReference>
<dbReference type="SUPFAM" id="SSF51905">
    <property type="entry name" value="FAD/NAD(P)-binding domain"/>
    <property type="match status" value="1"/>
</dbReference>
<evidence type="ECO:0000256" key="2">
    <source>
        <dbReference type="ARBA" id="ARBA00004814"/>
    </source>
</evidence>
<dbReference type="GO" id="GO:0050361">
    <property type="term" value="F:tryptophan 2-monooxygenase activity"/>
    <property type="evidence" value="ECO:0007669"/>
    <property type="project" value="UniProtKB-EC"/>
</dbReference>
<feature type="binding site" evidence="9">
    <location>
        <position position="202"/>
    </location>
    <ligand>
        <name>FAD</name>
        <dbReference type="ChEBI" id="CHEBI:57692"/>
    </ligand>
</feature>
<dbReference type="Gene3D" id="3.50.50.60">
    <property type="entry name" value="FAD/NAD(P)-binding domain"/>
    <property type="match status" value="1"/>
</dbReference>
<dbReference type="Pfam" id="PF13450">
    <property type="entry name" value="NAD_binding_8"/>
    <property type="match status" value="1"/>
</dbReference>
<dbReference type="GO" id="GO:0009851">
    <property type="term" value="P:auxin biosynthetic process"/>
    <property type="evidence" value="ECO:0007669"/>
    <property type="project" value="UniProtKB-KW"/>
</dbReference>
<evidence type="ECO:0000313" key="11">
    <source>
        <dbReference type="EMBL" id="PWG80048.1"/>
    </source>
</evidence>
<dbReference type="OrthoDB" id="56323at2"/>
<evidence type="ECO:0000256" key="8">
    <source>
        <dbReference type="ARBA" id="ARBA00047321"/>
    </source>
</evidence>
<keyword evidence="12" id="KW-1185">Reference proteome</keyword>
<organism evidence="11 12">
    <name type="scientific">Pararcticibacter amylolyticus</name>
    <dbReference type="NCBI Taxonomy" id="2173175"/>
    <lineage>
        <taxon>Bacteria</taxon>
        <taxon>Pseudomonadati</taxon>
        <taxon>Bacteroidota</taxon>
        <taxon>Sphingobacteriia</taxon>
        <taxon>Sphingobacteriales</taxon>
        <taxon>Sphingobacteriaceae</taxon>
        <taxon>Pararcticibacter</taxon>
    </lineage>
</organism>
<feature type="binding site" evidence="9">
    <location>
        <position position="14"/>
    </location>
    <ligand>
        <name>FAD</name>
        <dbReference type="ChEBI" id="CHEBI:57692"/>
    </ligand>
</feature>
<accession>A0A2U2PF64</accession>
<reference evidence="11 12" key="1">
    <citation type="submission" date="2018-04" db="EMBL/GenBank/DDBJ databases">
        <title>Pedobacter chongqingensis sp. nov., isolated from a rottenly hemp rope.</title>
        <authorList>
            <person name="Cai Y."/>
        </authorList>
    </citation>
    <scope>NUCLEOTIDE SEQUENCE [LARGE SCALE GENOMIC DNA]</scope>
    <source>
        <strain evidence="11 12">FJ4-8</strain>
    </source>
</reference>
<evidence type="ECO:0000256" key="3">
    <source>
        <dbReference type="ARBA" id="ARBA00005833"/>
    </source>
</evidence>
<dbReference type="InterPro" id="IPR036188">
    <property type="entry name" value="FAD/NAD-bd_sf"/>
</dbReference>
<dbReference type="RefSeq" id="WP_109416563.1">
    <property type="nucleotide sequence ID" value="NZ_QEAS01000011.1"/>
</dbReference>
<dbReference type="Proteomes" id="UP000245647">
    <property type="component" value="Unassembled WGS sequence"/>
</dbReference>
<evidence type="ECO:0000256" key="5">
    <source>
        <dbReference type="ARBA" id="ARBA00017871"/>
    </source>
</evidence>
<evidence type="ECO:0000256" key="6">
    <source>
        <dbReference type="ARBA" id="ARBA00023002"/>
    </source>
</evidence>
<feature type="binding site" evidence="9">
    <location>
        <begin position="33"/>
        <end position="34"/>
    </location>
    <ligand>
        <name>FAD</name>
        <dbReference type="ChEBI" id="CHEBI:57692"/>
    </ligand>
</feature>
<dbReference type="PRINTS" id="PR00757">
    <property type="entry name" value="AMINEOXDASEF"/>
</dbReference>
<comment type="caution">
    <text evidence="11">The sequence shown here is derived from an EMBL/GenBank/DDBJ whole genome shotgun (WGS) entry which is preliminary data.</text>
</comment>
<dbReference type="PANTHER" id="PTHR10742">
    <property type="entry name" value="FLAVIN MONOAMINE OXIDASE"/>
    <property type="match status" value="1"/>
</dbReference>
<sequence>MSHSDVLIVGAGISGLAAARSLTKAYHHVRILEASDKPGGRISDVHDPQFPQPVMLGAEFIHGKLPLTIALLREAGIAYFPVSGKSIRMFRGTEDISGDKDVDWPLIIERLKSLRDDMSLSDFLEQYFGDERDRELRNSVKNFAKGFDAADPDKASAMSLLKEWEMEEDEQYRVEGGYGRLVDFMVNECLLYGCEIHFSTVVNTINWREGYVEVISAEGERFTAEKVIITVPAGVLRVKDAASSITFNPPLTEKMRLMDSIGVGSVVKIILSFNEAFWESKTGAGAGFIFSDEAFPTWWTQSPHSYPVLTGWMGGPEAERQAETSDEDLLRLALESLSSIFALPLEELRAKLLAWKVSNWGANPFSYGAYTYPTVEVPEPYRLLARPVEDTIYFAGEAVYNGQYGGTVEAALASTSYLAEDFLHLQVSGS</sequence>
<evidence type="ECO:0000256" key="9">
    <source>
        <dbReference type="PIRSR" id="PIRSR601613-1"/>
    </source>
</evidence>
<dbReference type="EMBL" id="QEAS01000011">
    <property type="protein sequence ID" value="PWG80048.1"/>
    <property type="molecule type" value="Genomic_DNA"/>
</dbReference>
<comment type="pathway">
    <text evidence="2">Plant hormone metabolism; auxin biosynthesis.</text>
</comment>
<comment type="catalytic activity">
    <reaction evidence="8">
        <text>L-tryptophan + O2 = indole-3-acetamide + CO2 + H2O</text>
        <dbReference type="Rhea" id="RHEA:16165"/>
        <dbReference type="ChEBI" id="CHEBI:15377"/>
        <dbReference type="ChEBI" id="CHEBI:15379"/>
        <dbReference type="ChEBI" id="CHEBI:16031"/>
        <dbReference type="ChEBI" id="CHEBI:16526"/>
        <dbReference type="ChEBI" id="CHEBI:57912"/>
        <dbReference type="EC" id="1.13.12.3"/>
    </reaction>
</comment>
<comment type="cofactor">
    <cofactor evidence="1">
        <name>FAD</name>
        <dbReference type="ChEBI" id="CHEBI:57692"/>
    </cofactor>
</comment>
<dbReference type="InterPro" id="IPR001613">
    <property type="entry name" value="Flavin_amine_oxidase"/>
</dbReference>
<name>A0A2U2PF64_9SPHI</name>
<evidence type="ECO:0000259" key="10">
    <source>
        <dbReference type="Pfam" id="PF01593"/>
    </source>
</evidence>
<gene>
    <name evidence="11" type="ORF">DDR33_14760</name>
</gene>
<evidence type="ECO:0000256" key="1">
    <source>
        <dbReference type="ARBA" id="ARBA00001974"/>
    </source>
</evidence>
<dbReference type="SUPFAM" id="SSF54373">
    <property type="entry name" value="FAD-linked reductases, C-terminal domain"/>
    <property type="match status" value="1"/>
</dbReference>
<feature type="domain" description="Amine oxidase" evidence="10">
    <location>
        <begin position="111"/>
        <end position="414"/>
    </location>
</feature>
<keyword evidence="7" id="KW-0073">Auxin biosynthesis</keyword>
<keyword evidence="6" id="KW-0560">Oxidoreductase</keyword>
<dbReference type="EC" id="1.13.12.3" evidence="4"/>
<comment type="similarity">
    <text evidence="3">Belongs to the tryptophan 2-monooxygenase family.</text>
</comment>
<evidence type="ECO:0000256" key="4">
    <source>
        <dbReference type="ARBA" id="ARBA00012535"/>
    </source>
</evidence>
<dbReference type="PANTHER" id="PTHR10742:SF410">
    <property type="entry name" value="LYSINE-SPECIFIC HISTONE DEMETHYLASE 2"/>
    <property type="match status" value="1"/>
</dbReference>
<proteinExistence type="inferred from homology"/>